<evidence type="ECO:0000256" key="3">
    <source>
        <dbReference type="ARBA" id="ARBA00023125"/>
    </source>
</evidence>
<dbReference type="STRING" id="1121457.SAMN02745161_1574"/>
<accession>A0A1N6FY12</accession>
<dbReference type="GO" id="GO:0003677">
    <property type="term" value="F:DNA binding"/>
    <property type="evidence" value="ECO:0007669"/>
    <property type="project" value="UniProtKB-KW"/>
</dbReference>
<feature type="domain" description="HTH lysR-type" evidence="5">
    <location>
        <begin position="11"/>
        <end position="68"/>
    </location>
</feature>
<dbReference type="PANTHER" id="PTHR30118">
    <property type="entry name" value="HTH-TYPE TRANSCRIPTIONAL REGULATOR LEUO-RELATED"/>
    <property type="match status" value="1"/>
</dbReference>
<dbReference type="RefSeq" id="WP_074216370.1">
    <property type="nucleotide sequence ID" value="NZ_FSRG01000004.1"/>
</dbReference>
<dbReference type="OrthoDB" id="5317428at2"/>
<dbReference type="CDD" id="cd08417">
    <property type="entry name" value="PBP2_Nitroaromatics_like"/>
    <property type="match status" value="1"/>
</dbReference>
<protein>
    <submittedName>
        <fullName evidence="6">Transcriptional regulator, LysR family</fullName>
    </submittedName>
</protein>
<dbReference type="EMBL" id="FSRG01000004">
    <property type="protein sequence ID" value="SIO00097.1"/>
    <property type="molecule type" value="Genomic_DNA"/>
</dbReference>
<dbReference type="Pfam" id="PF03466">
    <property type="entry name" value="LysR_substrate"/>
    <property type="match status" value="1"/>
</dbReference>
<dbReference type="Proteomes" id="UP000184694">
    <property type="component" value="Unassembled WGS sequence"/>
</dbReference>
<dbReference type="PRINTS" id="PR00039">
    <property type="entry name" value="HTHLYSR"/>
</dbReference>
<keyword evidence="2" id="KW-0805">Transcription regulation</keyword>
<dbReference type="InterPro" id="IPR037402">
    <property type="entry name" value="YidZ_PBP2"/>
</dbReference>
<dbReference type="SUPFAM" id="SSF46785">
    <property type="entry name" value="Winged helix' DNA-binding domain"/>
    <property type="match status" value="1"/>
</dbReference>
<dbReference type="InterPro" id="IPR036388">
    <property type="entry name" value="WH-like_DNA-bd_sf"/>
</dbReference>
<evidence type="ECO:0000313" key="6">
    <source>
        <dbReference type="EMBL" id="SIO00097.1"/>
    </source>
</evidence>
<keyword evidence="3" id="KW-0238">DNA-binding</keyword>
<dbReference type="InterPro" id="IPR005119">
    <property type="entry name" value="LysR_subst-bd"/>
</dbReference>
<evidence type="ECO:0000256" key="2">
    <source>
        <dbReference type="ARBA" id="ARBA00023015"/>
    </source>
</evidence>
<evidence type="ECO:0000256" key="1">
    <source>
        <dbReference type="ARBA" id="ARBA00009437"/>
    </source>
</evidence>
<dbReference type="InterPro" id="IPR000847">
    <property type="entry name" value="LysR_HTH_N"/>
</dbReference>
<evidence type="ECO:0000256" key="4">
    <source>
        <dbReference type="ARBA" id="ARBA00023163"/>
    </source>
</evidence>
<dbReference type="Gene3D" id="1.10.10.10">
    <property type="entry name" value="Winged helix-like DNA-binding domain superfamily/Winged helix DNA-binding domain"/>
    <property type="match status" value="1"/>
</dbReference>
<reference evidence="7" key="1">
    <citation type="submission" date="2016-11" db="EMBL/GenBank/DDBJ databases">
        <authorList>
            <person name="Varghese N."/>
            <person name="Submissions S."/>
        </authorList>
    </citation>
    <scope>NUCLEOTIDE SEQUENCE [LARGE SCALE GENOMIC DNA]</scope>
    <source>
        <strain evidence="7">DSM 17456</strain>
    </source>
</reference>
<dbReference type="PROSITE" id="PS50931">
    <property type="entry name" value="HTH_LYSR"/>
    <property type="match status" value="1"/>
</dbReference>
<keyword evidence="4" id="KW-0804">Transcription</keyword>
<evidence type="ECO:0000259" key="5">
    <source>
        <dbReference type="PROSITE" id="PS50931"/>
    </source>
</evidence>
<name>A0A1N6FY12_9BACT</name>
<organism evidence="6 7">
    <name type="scientific">Halodesulfovibrio marinisediminis DSM 17456</name>
    <dbReference type="NCBI Taxonomy" id="1121457"/>
    <lineage>
        <taxon>Bacteria</taxon>
        <taxon>Pseudomonadati</taxon>
        <taxon>Thermodesulfobacteriota</taxon>
        <taxon>Desulfovibrionia</taxon>
        <taxon>Desulfovibrionales</taxon>
        <taxon>Desulfovibrionaceae</taxon>
        <taxon>Halodesulfovibrio</taxon>
    </lineage>
</organism>
<dbReference type="Gene3D" id="3.40.190.10">
    <property type="entry name" value="Periplasmic binding protein-like II"/>
    <property type="match status" value="2"/>
</dbReference>
<dbReference type="PANTHER" id="PTHR30118:SF15">
    <property type="entry name" value="TRANSCRIPTIONAL REGULATORY PROTEIN"/>
    <property type="match status" value="1"/>
</dbReference>
<dbReference type="SUPFAM" id="SSF53850">
    <property type="entry name" value="Periplasmic binding protein-like II"/>
    <property type="match status" value="1"/>
</dbReference>
<comment type="similarity">
    <text evidence="1">Belongs to the LysR transcriptional regulatory family.</text>
</comment>
<dbReference type="GO" id="GO:0003700">
    <property type="term" value="F:DNA-binding transcription factor activity"/>
    <property type="evidence" value="ECO:0007669"/>
    <property type="project" value="InterPro"/>
</dbReference>
<dbReference type="AlphaFoldDB" id="A0A1N6FY12"/>
<dbReference type="InterPro" id="IPR036390">
    <property type="entry name" value="WH_DNA-bd_sf"/>
</dbReference>
<evidence type="ECO:0000313" key="7">
    <source>
        <dbReference type="Proteomes" id="UP000184694"/>
    </source>
</evidence>
<proteinExistence type="inferred from homology"/>
<sequence>MKIGRVNLASVNLNLLVALKALLDEGNVTRAASRLNITQSGMSKNLRHLRELFDDPLLVRSGNHFALTERAVELSQNLERILGEVTELLDRSSFDPAECTRTFTFATSDYVAEYIFPTVLESYRKVAPNISINLEIADETSISKLSNGSYDLITSMLDSQYQGLHHLVIGRDQFACCMRKDHPLMRRGGGLSLNEYCTLEHAAITGGGDKVHIIDAELAKIGKRRTIRFSATLFTTVCKVVSNSDMIATMPSHIASNLAPEFGLSWCALPFYIESFDYTIAWHERQHHDASHIWFRNMMQQLIQSSLYSHMAQEAPSDILCVL</sequence>
<keyword evidence="7" id="KW-1185">Reference proteome</keyword>
<gene>
    <name evidence="6" type="ORF">SAMN02745161_1574</name>
</gene>
<dbReference type="Pfam" id="PF00126">
    <property type="entry name" value="HTH_1"/>
    <property type="match status" value="1"/>
</dbReference>
<dbReference type="InterPro" id="IPR050389">
    <property type="entry name" value="LysR-type_TF"/>
</dbReference>